<keyword evidence="3" id="KW-1185">Reference proteome</keyword>
<dbReference type="Proteomes" id="UP000256512">
    <property type="component" value="Unassembled WGS sequence"/>
</dbReference>
<dbReference type="Gene3D" id="1.10.260.40">
    <property type="entry name" value="lambda repressor-like DNA-binding domains"/>
    <property type="match status" value="1"/>
</dbReference>
<evidence type="ECO:0000259" key="1">
    <source>
        <dbReference type="PROSITE" id="PS50943"/>
    </source>
</evidence>
<organism evidence="2 3">
    <name type="scientific">Chryseobacterium piscium</name>
    <dbReference type="NCBI Taxonomy" id="333702"/>
    <lineage>
        <taxon>Bacteria</taxon>
        <taxon>Pseudomonadati</taxon>
        <taxon>Bacteroidota</taxon>
        <taxon>Flavobacteriia</taxon>
        <taxon>Flavobacteriales</taxon>
        <taxon>Weeksellaceae</taxon>
        <taxon>Chryseobacterium group</taxon>
        <taxon>Chryseobacterium</taxon>
    </lineage>
</organism>
<protein>
    <recommendedName>
        <fullName evidence="1">HTH cro/C1-type domain-containing protein</fullName>
    </recommendedName>
</protein>
<name>A0A3D9BBM0_9FLAO</name>
<dbReference type="InterPro" id="IPR010982">
    <property type="entry name" value="Lambda_DNA-bd_dom_sf"/>
</dbReference>
<reference evidence="2 3" key="1">
    <citation type="journal article" date="2006" name="Int. J. Syst. Evol. Microbiol.">
        <title>Chryseobacterium piscium sp. nov., isolated from fish of the South Atlantic Ocean off South Africa.</title>
        <authorList>
            <person name="de Beer H."/>
            <person name="Hugo C.J."/>
            <person name="Jooste P.J."/>
            <person name="Vancanneyt M."/>
            <person name="Coenye T."/>
            <person name="Vandamme P."/>
        </authorList>
    </citation>
    <scope>NUCLEOTIDE SEQUENCE [LARGE SCALE GENOMIC DNA]</scope>
    <source>
        <strain evidence="2 3">CCUG 51923</strain>
    </source>
</reference>
<comment type="caution">
    <text evidence="2">The sequence shown here is derived from an EMBL/GenBank/DDBJ whole genome shotgun (WGS) entry which is preliminary data.</text>
</comment>
<feature type="domain" description="HTH cro/C1-type" evidence="1">
    <location>
        <begin position="11"/>
        <end position="63"/>
    </location>
</feature>
<dbReference type="SUPFAM" id="SSF47413">
    <property type="entry name" value="lambda repressor-like DNA-binding domains"/>
    <property type="match status" value="1"/>
</dbReference>
<dbReference type="InterPro" id="IPR001387">
    <property type="entry name" value="Cro/C1-type_HTH"/>
</dbReference>
<proteinExistence type="predicted"/>
<evidence type="ECO:0000313" key="3">
    <source>
        <dbReference type="Proteomes" id="UP000256512"/>
    </source>
</evidence>
<accession>A0A3D9BBM0</accession>
<dbReference type="PROSITE" id="PS50943">
    <property type="entry name" value="HTH_CROC1"/>
    <property type="match status" value="1"/>
</dbReference>
<sequence length="228" mass="26847">MFEKFNEIFLKIRLKEGLTQEQFAEKLSVSRSTIAKIESKRQDVTKKIVEKLSTTFPDSYNFIQKETESNNLEQSHNIVSSEWKTESVLKKDHYVIKIVETYRKDIDTIEYFNNKINLSIAILQNLGSEPDNNFTKLKEVLEKNLADLKEIYGYFLIGSLTREELIVNKDFFKNKQSEKLNNILSSESSIQWEKTSDELMTHSKNLLELFKNCFDDIFELINKYSQIK</sequence>
<dbReference type="EMBL" id="QNVS01000092">
    <property type="protein sequence ID" value="REC50798.1"/>
    <property type="molecule type" value="Genomic_DNA"/>
</dbReference>
<dbReference type="AlphaFoldDB" id="A0A3D9BBM0"/>
<dbReference type="CDD" id="cd00093">
    <property type="entry name" value="HTH_XRE"/>
    <property type="match status" value="1"/>
</dbReference>
<dbReference type="GO" id="GO:0003677">
    <property type="term" value="F:DNA binding"/>
    <property type="evidence" value="ECO:0007669"/>
    <property type="project" value="InterPro"/>
</dbReference>
<dbReference type="SMART" id="SM00530">
    <property type="entry name" value="HTH_XRE"/>
    <property type="match status" value="1"/>
</dbReference>
<gene>
    <name evidence="2" type="ORF">DRF62_18565</name>
</gene>
<dbReference type="Pfam" id="PF01381">
    <property type="entry name" value="HTH_3"/>
    <property type="match status" value="1"/>
</dbReference>
<dbReference type="RefSeq" id="WP_115951632.1">
    <property type="nucleotide sequence ID" value="NZ_QNVS01000092.1"/>
</dbReference>
<evidence type="ECO:0000313" key="2">
    <source>
        <dbReference type="EMBL" id="REC50798.1"/>
    </source>
</evidence>